<evidence type="ECO:0000256" key="1">
    <source>
        <dbReference type="SAM" id="SignalP"/>
    </source>
</evidence>
<sequence>MTLSKTIAGFMFSTLSLAASTASAAIVDDVTIDFEDMTFAAYYGKANIAPEADGTCAGAGSAGCYLTAGAAIGTVSNPDPNAHLHRYDGDDSTLLQYHPDSPGIYVRAQDSTSFSLKSLEFYAPIKNANPGTGPDDLWEIIGFNTALNPDLSSGDGTNYDSAVAYQTVANGFEGVLNLDSSFADIDAFWIHYKGYPIVPQDGKRFDLRIDNLVLGAAAATPAPVPVPAAVWLFGTGLMGLVSLGRKKARSVAA</sequence>
<organism evidence="2 3">
    <name type="scientific">Methylocaldum marinum</name>
    <dbReference type="NCBI Taxonomy" id="1432792"/>
    <lineage>
        <taxon>Bacteria</taxon>
        <taxon>Pseudomonadati</taxon>
        <taxon>Pseudomonadota</taxon>
        <taxon>Gammaproteobacteria</taxon>
        <taxon>Methylococcales</taxon>
        <taxon>Methylococcaceae</taxon>
        <taxon>Methylocaldum</taxon>
    </lineage>
</organism>
<dbReference type="EMBL" id="AP017928">
    <property type="protein sequence ID" value="BBA32335.1"/>
    <property type="molecule type" value="Genomic_DNA"/>
</dbReference>
<evidence type="ECO:0000313" key="3">
    <source>
        <dbReference type="Proteomes" id="UP000266313"/>
    </source>
</evidence>
<reference evidence="2 3" key="1">
    <citation type="submission" date="2016-12" db="EMBL/GenBank/DDBJ databases">
        <title>Genome sequencing of Methylocaldum marinum.</title>
        <authorList>
            <person name="Takeuchi M."/>
            <person name="Kamagata Y."/>
            <person name="Hiraoka S."/>
            <person name="Oshima K."/>
            <person name="Hattori M."/>
            <person name="Iwasaki W."/>
        </authorList>
    </citation>
    <scope>NUCLEOTIDE SEQUENCE [LARGE SCALE GENOMIC DNA]</scope>
    <source>
        <strain evidence="2 3">S8</strain>
    </source>
</reference>
<feature type="chain" id="PRO_5012109087" description="PEP-CTERM protein-sorting domain-containing protein" evidence="1">
    <location>
        <begin position="25"/>
        <end position="253"/>
    </location>
</feature>
<evidence type="ECO:0008006" key="4">
    <source>
        <dbReference type="Google" id="ProtNLM"/>
    </source>
</evidence>
<keyword evidence="1" id="KW-0732">Signal</keyword>
<gene>
    <name evidence="2" type="ORF">sS8_0367</name>
</gene>
<proteinExistence type="predicted"/>
<accession>A0A286P3W3</accession>
<dbReference type="RefSeq" id="WP_232020477.1">
    <property type="nucleotide sequence ID" value="NZ_AP017928.1"/>
</dbReference>
<dbReference type="KEGG" id="mmai:sS8_0367"/>
<evidence type="ECO:0000313" key="2">
    <source>
        <dbReference type="EMBL" id="BBA32335.1"/>
    </source>
</evidence>
<protein>
    <recommendedName>
        <fullName evidence="4">PEP-CTERM protein-sorting domain-containing protein</fullName>
    </recommendedName>
</protein>
<keyword evidence="3" id="KW-1185">Reference proteome</keyword>
<feature type="signal peptide" evidence="1">
    <location>
        <begin position="1"/>
        <end position="24"/>
    </location>
</feature>
<name>A0A286P3W3_9GAMM</name>
<dbReference type="AlphaFoldDB" id="A0A286P3W3"/>
<dbReference type="Proteomes" id="UP000266313">
    <property type="component" value="Chromosome"/>
</dbReference>